<feature type="signal peptide" evidence="9">
    <location>
        <begin position="1"/>
        <end position="18"/>
    </location>
</feature>
<dbReference type="GO" id="GO:0030134">
    <property type="term" value="C:COPII-coated ER to Golgi transport vesicle"/>
    <property type="evidence" value="ECO:0007669"/>
    <property type="project" value="TreeGrafter"/>
</dbReference>
<evidence type="ECO:0000256" key="4">
    <source>
        <dbReference type="ARBA" id="ARBA00022927"/>
    </source>
</evidence>
<dbReference type="OrthoDB" id="15356at2759"/>
<evidence type="ECO:0000313" key="11">
    <source>
        <dbReference type="Proteomes" id="UP000218209"/>
    </source>
</evidence>
<sequence>MVPSLTIMFQATLLFVNAFAVLHEQRFLNKVGLSEEAVALDNGVKRQVVNLLKAVRLVTRIPLIVVNSIVIVALMLLG</sequence>
<evidence type="ECO:0000256" key="2">
    <source>
        <dbReference type="ARBA" id="ARBA00022448"/>
    </source>
</evidence>
<dbReference type="GO" id="GO:0000139">
    <property type="term" value="C:Golgi membrane"/>
    <property type="evidence" value="ECO:0007669"/>
    <property type="project" value="TreeGrafter"/>
</dbReference>
<keyword evidence="5 8" id="KW-1133">Transmembrane helix</keyword>
<dbReference type="PANTHER" id="PTHR15858:SF0">
    <property type="entry name" value="IMMEDIATE EARLY RESPONSE 3-INTERACTING PROTEIN 1"/>
    <property type="match status" value="1"/>
</dbReference>
<feature type="chain" id="PRO_5010880152" description="Immediate early response 3-interacting protein 1" evidence="9">
    <location>
        <begin position="19"/>
        <end position="78"/>
    </location>
</feature>
<evidence type="ECO:0000313" key="10">
    <source>
        <dbReference type="EMBL" id="OSX76033.1"/>
    </source>
</evidence>
<name>A0A1X6P5W5_PORUM</name>
<dbReference type="PANTHER" id="PTHR15858">
    <property type="entry name" value="IMMEDIATE EARLY RESPONSE 3-INTERACTING PROTEIN 1"/>
    <property type="match status" value="1"/>
</dbReference>
<dbReference type="GO" id="GO:0006888">
    <property type="term" value="P:endoplasmic reticulum to Golgi vesicle-mediated transport"/>
    <property type="evidence" value="ECO:0007669"/>
    <property type="project" value="TreeGrafter"/>
</dbReference>
<comment type="similarity">
    <text evidence="7">Belongs to the YOS1 family.</text>
</comment>
<reference evidence="10 11" key="1">
    <citation type="submission" date="2017-03" db="EMBL/GenBank/DDBJ databases">
        <title>WGS assembly of Porphyra umbilicalis.</title>
        <authorList>
            <person name="Brawley S.H."/>
            <person name="Blouin N.A."/>
            <person name="Ficko-Blean E."/>
            <person name="Wheeler G.L."/>
            <person name="Lohr M."/>
            <person name="Goodson H.V."/>
            <person name="Jenkins J.W."/>
            <person name="Blaby-Haas C.E."/>
            <person name="Helliwell K.E."/>
            <person name="Chan C."/>
            <person name="Marriage T."/>
            <person name="Bhattacharya D."/>
            <person name="Klein A.S."/>
            <person name="Badis Y."/>
            <person name="Brodie J."/>
            <person name="Cao Y."/>
            <person name="Collen J."/>
            <person name="Dittami S.M."/>
            <person name="Gachon C.M."/>
            <person name="Green B.R."/>
            <person name="Karpowicz S."/>
            <person name="Kim J.W."/>
            <person name="Kudahl U."/>
            <person name="Lin S."/>
            <person name="Michel G."/>
            <person name="Mittag M."/>
            <person name="Olson B.J."/>
            <person name="Pangilinan J."/>
            <person name="Peng Y."/>
            <person name="Qiu H."/>
            <person name="Shu S."/>
            <person name="Singer J.T."/>
            <person name="Smith A.G."/>
            <person name="Sprecher B.N."/>
            <person name="Wagner V."/>
            <person name="Wang W."/>
            <person name="Wang Z.-Y."/>
            <person name="Yan J."/>
            <person name="Yarish C."/>
            <person name="Zoeuner-Riek S."/>
            <person name="Zhuang Y."/>
            <person name="Zou Y."/>
            <person name="Lindquist E.A."/>
            <person name="Grimwood J."/>
            <person name="Barry K."/>
            <person name="Rokhsar D.S."/>
            <person name="Schmutz J."/>
            <person name="Stiller J.W."/>
            <person name="Grossman A.R."/>
            <person name="Prochnik S.E."/>
        </authorList>
    </citation>
    <scope>NUCLEOTIDE SEQUENCE [LARGE SCALE GENOMIC DNA]</scope>
    <source>
        <strain evidence="10">4086291</strain>
    </source>
</reference>
<comment type="subcellular location">
    <subcellularLocation>
        <location evidence="1">Membrane</location>
    </subcellularLocation>
</comment>
<evidence type="ECO:0000256" key="7">
    <source>
        <dbReference type="ARBA" id="ARBA00024203"/>
    </source>
</evidence>
<feature type="transmembrane region" description="Helical" evidence="8">
    <location>
        <begin position="57"/>
        <end position="77"/>
    </location>
</feature>
<protein>
    <recommendedName>
        <fullName evidence="12">Immediate early response 3-interacting protein 1</fullName>
    </recommendedName>
</protein>
<evidence type="ECO:0000256" key="5">
    <source>
        <dbReference type="ARBA" id="ARBA00022989"/>
    </source>
</evidence>
<dbReference type="GO" id="GO:0015031">
    <property type="term" value="P:protein transport"/>
    <property type="evidence" value="ECO:0007669"/>
    <property type="project" value="UniProtKB-KW"/>
</dbReference>
<dbReference type="AlphaFoldDB" id="A0A1X6P5W5"/>
<evidence type="ECO:0000256" key="9">
    <source>
        <dbReference type="SAM" id="SignalP"/>
    </source>
</evidence>
<accession>A0A1X6P5W5</accession>
<evidence type="ECO:0008006" key="12">
    <source>
        <dbReference type="Google" id="ProtNLM"/>
    </source>
</evidence>
<evidence type="ECO:0000256" key="3">
    <source>
        <dbReference type="ARBA" id="ARBA00022692"/>
    </source>
</evidence>
<keyword evidence="4" id="KW-0653">Protein transport</keyword>
<organism evidence="10 11">
    <name type="scientific">Porphyra umbilicalis</name>
    <name type="common">Purple laver</name>
    <name type="synonym">Red alga</name>
    <dbReference type="NCBI Taxonomy" id="2786"/>
    <lineage>
        <taxon>Eukaryota</taxon>
        <taxon>Rhodophyta</taxon>
        <taxon>Bangiophyceae</taxon>
        <taxon>Bangiales</taxon>
        <taxon>Bangiaceae</taxon>
        <taxon>Porphyra</taxon>
    </lineage>
</organism>
<keyword evidence="3 8" id="KW-0812">Transmembrane</keyword>
<proteinExistence type="inferred from homology"/>
<keyword evidence="6 8" id="KW-0472">Membrane</keyword>
<dbReference type="GO" id="GO:0005789">
    <property type="term" value="C:endoplasmic reticulum membrane"/>
    <property type="evidence" value="ECO:0007669"/>
    <property type="project" value="TreeGrafter"/>
</dbReference>
<keyword evidence="9" id="KW-0732">Signal</keyword>
<keyword evidence="2" id="KW-0813">Transport</keyword>
<evidence type="ECO:0000256" key="8">
    <source>
        <dbReference type="SAM" id="Phobius"/>
    </source>
</evidence>
<dbReference type="Pfam" id="PF08571">
    <property type="entry name" value="Yos1"/>
    <property type="match status" value="1"/>
</dbReference>
<dbReference type="InterPro" id="IPR013880">
    <property type="entry name" value="Yos1"/>
</dbReference>
<dbReference type="EMBL" id="KV918882">
    <property type="protein sequence ID" value="OSX76033.1"/>
    <property type="molecule type" value="Genomic_DNA"/>
</dbReference>
<evidence type="ECO:0000256" key="1">
    <source>
        <dbReference type="ARBA" id="ARBA00004370"/>
    </source>
</evidence>
<evidence type="ECO:0000256" key="6">
    <source>
        <dbReference type="ARBA" id="ARBA00023136"/>
    </source>
</evidence>
<gene>
    <name evidence="10" type="ORF">BU14_0209s0025</name>
</gene>
<dbReference type="Proteomes" id="UP000218209">
    <property type="component" value="Unassembled WGS sequence"/>
</dbReference>
<keyword evidence="11" id="KW-1185">Reference proteome</keyword>